<name>A0A7J5GPA4_BACUN</name>
<proteinExistence type="predicted"/>
<evidence type="ECO:0000313" key="2">
    <source>
        <dbReference type="Proteomes" id="UP000442334"/>
    </source>
</evidence>
<dbReference type="AlphaFoldDB" id="A0A7J5GPA4"/>
<organism evidence="1 2">
    <name type="scientific">Bacteroides uniformis</name>
    <dbReference type="NCBI Taxonomy" id="820"/>
    <lineage>
        <taxon>Bacteria</taxon>
        <taxon>Pseudomonadati</taxon>
        <taxon>Bacteroidota</taxon>
        <taxon>Bacteroidia</taxon>
        <taxon>Bacteroidales</taxon>
        <taxon>Bacteroidaceae</taxon>
        <taxon>Bacteroides</taxon>
    </lineage>
</organism>
<reference evidence="1 2" key="1">
    <citation type="journal article" date="2019" name="Nat. Med.">
        <title>A library of human gut bacterial isolates paired with longitudinal multiomics data enables mechanistic microbiome research.</title>
        <authorList>
            <person name="Poyet M."/>
            <person name="Groussin M."/>
            <person name="Gibbons S.M."/>
            <person name="Avila-Pacheco J."/>
            <person name="Jiang X."/>
            <person name="Kearney S.M."/>
            <person name="Perrotta A.R."/>
            <person name="Berdy B."/>
            <person name="Zhao S."/>
            <person name="Lieberman T.D."/>
            <person name="Swanson P.K."/>
            <person name="Smith M."/>
            <person name="Roesemann S."/>
            <person name="Alexander J.E."/>
            <person name="Rich S.A."/>
            <person name="Livny J."/>
            <person name="Vlamakis H."/>
            <person name="Clish C."/>
            <person name="Bullock K."/>
            <person name="Deik A."/>
            <person name="Scott J."/>
            <person name="Pierce K.A."/>
            <person name="Xavier R.J."/>
            <person name="Alm E.J."/>
        </authorList>
    </citation>
    <scope>NUCLEOTIDE SEQUENCE [LARGE SCALE GENOMIC DNA]</scope>
    <source>
        <strain evidence="1 2">BIOML-A21</strain>
    </source>
</reference>
<accession>A0A7J5GPA4</accession>
<dbReference type="Proteomes" id="UP000442334">
    <property type="component" value="Unassembled WGS sequence"/>
</dbReference>
<protein>
    <submittedName>
        <fullName evidence="1">Uncharacterized protein</fullName>
    </submittedName>
</protein>
<gene>
    <name evidence="1" type="ORF">GAQ34_24075</name>
</gene>
<evidence type="ECO:0000313" key="1">
    <source>
        <dbReference type="EMBL" id="KAB4175563.1"/>
    </source>
</evidence>
<sequence>MKRLYIFIFLVGLLGNNIMYAQIPASSQSLPSPNVAALGLYGEIPVSKFTGMPDISVPIYEVPVGDFKLPFSLHYHAAGIRPDQHPGWVGMGWNLNTGGVVSRTVKGKPDDCNVKNHTYLMNMGYYFHSETLNTPQWNTQDYLKETAQSHGGADFEPDEFDFNFLDYHGKFMLNSDKTWIVQCDRPVKVDFSGNWMDVPFEKANTAFQYSGYSPSFDGFTLTTEDGTQYIFGKERNAIEYS</sequence>
<comment type="caution">
    <text evidence="1">The sequence shown here is derived from an EMBL/GenBank/DDBJ whole genome shotgun (WGS) entry which is preliminary data.</text>
</comment>
<feature type="non-terminal residue" evidence="1">
    <location>
        <position position="241"/>
    </location>
</feature>
<dbReference type="EMBL" id="WCUA01000290">
    <property type="protein sequence ID" value="KAB4175563.1"/>
    <property type="molecule type" value="Genomic_DNA"/>
</dbReference>